<dbReference type="InterPro" id="IPR003673">
    <property type="entry name" value="CoA-Trfase_fam_III"/>
</dbReference>
<dbReference type="PANTHER" id="PTHR48207:SF3">
    <property type="entry name" value="SUCCINATE--HYDROXYMETHYLGLUTARATE COA-TRANSFERASE"/>
    <property type="match status" value="1"/>
</dbReference>
<evidence type="ECO:0008006" key="3">
    <source>
        <dbReference type="Google" id="ProtNLM"/>
    </source>
</evidence>
<dbReference type="Pfam" id="PF02515">
    <property type="entry name" value="CoA_transf_3"/>
    <property type="match status" value="1"/>
</dbReference>
<dbReference type="EMBL" id="UINC01152665">
    <property type="protein sequence ID" value="SVD46966.1"/>
    <property type="molecule type" value="Genomic_DNA"/>
</dbReference>
<accession>A0A382VKA0</accession>
<dbReference type="Gene3D" id="3.30.1540.10">
    <property type="entry name" value="formyl-coa transferase, domain 3"/>
    <property type="match status" value="1"/>
</dbReference>
<gene>
    <name evidence="2" type="ORF">METZ01_LOCUS399820</name>
</gene>
<dbReference type="Gene3D" id="3.40.50.10540">
    <property type="entry name" value="Crotonobetainyl-coa:carnitine coa-transferase, domain 1"/>
    <property type="match status" value="1"/>
</dbReference>
<dbReference type="SUPFAM" id="SSF89796">
    <property type="entry name" value="CoA-transferase family III (CaiB/BaiF)"/>
    <property type="match status" value="1"/>
</dbReference>
<dbReference type="InterPro" id="IPR050483">
    <property type="entry name" value="CoA-transferase_III_domain"/>
</dbReference>
<evidence type="ECO:0000256" key="1">
    <source>
        <dbReference type="ARBA" id="ARBA00022679"/>
    </source>
</evidence>
<keyword evidence="1" id="KW-0808">Transferase</keyword>
<dbReference type="AlphaFoldDB" id="A0A382VKA0"/>
<proteinExistence type="predicted"/>
<dbReference type="InterPro" id="IPR023606">
    <property type="entry name" value="CoA-Trfase_III_dom_1_sf"/>
</dbReference>
<protein>
    <recommendedName>
        <fullName evidence="3">Carnitine dehydratase</fullName>
    </recommendedName>
</protein>
<reference evidence="2" key="1">
    <citation type="submission" date="2018-05" db="EMBL/GenBank/DDBJ databases">
        <authorList>
            <person name="Lanie J.A."/>
            <person name="Ng W.-L."/>
            <person name="Kazmierczak K.M."/>
            <person name="Andrzejewski T.M."/>
            <person name="Davidsen T.M."/>
            <person name="Wayne K.J."/>
            <person name="Tettelin H."/>
            <person name="Glass J.I."/>
            <person name="Rusch D."/>
            <person name="Podicherti R."/>
            <person name="Tsui H.-C.T."/>
            <person name="Winkler M.E."/>
        </authorList>
    </citation>
    <scope>NUCLEOTIDE SEQUENCE</scope>
</reference>
<sequence>TAYDSLAWWARSGLMDFVRPSSAAPLAWSTPGMGDHPTATALFGAIMTALYRRERTGKGTEVSTSLMANGAWANGCFIQGALMDVEFTHRTDPAPRHPFGDIYDTSDERQVALAMVDARKEWPKLATVLGRVELLDDPRFVNQGLVENQEELRQELAKEFGIRDVGEINSAMRESGVTYGIIGKITDCKEDEQFLQTETLVPMDHEKMPGLYTINSPINIVDEPKKQPYRAPVLGEHTQEILKKLGMKEDRINELKERGAIEY</sequence>
<evidence type="ECO:0000313" key="2">
    <source>
        <dbReference type="EMBL" id="SVD46966.1"/>
    </source>
</evidence>
<organism evidence="2">
    <name type="scientific">marine metagenome</name>
    <dbReference type="NCBI Taxonomy" id="408172"/>
    <lineage>
        <taxon>unclassified sequences</taxon>
        <taxon>metagenomes</taxon>
        <taxon>ecological metagenomes</taxon>
    </lineage>
</organism>
<feature type="non-terminal residue" evidence="2">
    <location>
        <position position="1"/>
    </location>
</feature>
<dbReference type="PANTHER" id="PTHR48207">
    <property type="entry name" value="SUCCINATE--HYDROXYMETHYLGLUTARATE COA-TRANSFERASE"/>
    <property type="match status" value="1"/>
</dbReference>
<dbReference type="GO" id="GO:0008410">
    <property type="term" value="F:CoA-transferase activity"/>
    <property type="evidence" value="ECO:0007669"/>
    <property type="project" value="TreeGrafter"/>
</dbReference>
<name>A0A382VKA0_9ZZZZ</name>
<dbReference type="InterPro" id="IPR044855">
    <property type="entry name" value="CoA-Trfase_III_dom3_sf"/>
</dbReference>